<organism evidence="15">
    <name type="scientific">uncultured Anaerotruncus sp</name>
    <dbReference type="NCBI Taxonomy" id="905011"/>
    <lineage>
        <taxon>Bacteria</taxon>
        <taxon>Bacillati</taxon>
        <taxon>Bacillota</taxon>
        <taxon>Clostridia</taxon>
        <taxon>Eubacteriales</taxon>
        <taxon>Oscillospiraceae</taxon>
        <taxon>Anaerotruncus</taxon>
        <taxon>environmental samples</taxon>
    </lineage>
</organism>
<comment type="cofactor">
    <cofactor evidence="2">
        <name>Mn(2+)</name>
        <dbReference type="ChEBI" id="CHEBI:29035"/>
    </cofactor>
</comment>
<reference evidence="15" key="1">
    <citation type="submission" date="2019-11" db="EMBL/GenBank/DDBJ databases">
        <authorList>
            <person name="Feng L."/>
        </authorList>
    </citation>
    <scope>NUCLEOTIDE SEQUENCE</scope>
    <source>
        <strain evidence="15">AundefinedLFYP135</strain>
    </source>
</reference>
<dbReference type="NCBIfam" id="TIGR01163">
    <property type="entry name" value="rpe"/>
    <property type="match status" value="1"/>
</dbReference>
<comment type="cofactor">
    <cofactor evidence="5">
        <name>Fe(2+)</name>
        <dbReference type="ChEBI" id="CHEBI:29033"/>
    </cofactor>
</comment>
<evidence type="ECO:0000256" key="8">
    <source>
        <dbReference type="ARBA" id="ARBA00022723"/>
    </source>
</evidence>
<dbReference type="PANTHER" id="PTHR11749">
    <property type="entry name" value="RIBULOSE-5-PHOSPHATE-3-EPIMERASE"/>
    <property type="match status" value="1"/>
</dbReference>
<feature type="binding site" evidence="10 14">
    <location>
        <position position="65"/>
    </location>
    <ligand>
        <name>substrate</name>
    </ligand>
</feature>
<evidence type="ECO:0000256" key="6">
    <source>
        <dbReference type="ARBA" id="ARBA00009541"/>
    </source>
</evidence>
<feature type="binding site" evidence="10 13">
    <location>
        <position position="32"/>
    </location>
    <ligand>
        <name>a divalent metal cation</name>
        <dbReference type="ChEBI" id="CHEBI:60240"/>
    </ligand>
</feature>
<evidence type="ECO:0000313" key="15">
    <source>
        <dbReference type="EMBL" id="VYS72435.1"/>
    </source>
</evidence>
<feature type="binding site" evidence="10 13">
    <location>
        <position position="65"/>
    </location>
    <ligand>
        <name>a divalent metal cation</name>
        <dbReference type="ChEBI" id="CHEBI:60240"/>
    </ligand>
</feature>
<comment type="cofactor">
    <cofactor evidence="3">
        <name>Co(2+)</name>
        <dbReference type="ChEBI" id="CHEBI:48828"/>
    </cofactor>
</comment>
<evidence type="ECO:0000256" key="5">
    <source>
        <dbReference type="ARBA" id="ARBA00001954"/>
    </source>
</evidence>
<evidence type="ECO:0000256" key="7">
    <source>
        <dbReference type="ARBA" id="ARBA00013188"/>
    </source>
</evidence>
<feature type="binding site" evidence="10 14">
    <location>
        <begin position="196"/>
        <end position="197"/>
    </location>
    <ligand>
        <name>substrate</name>
    </ligand>
</feature>
<accession>A0A6N2QXA5</accession>
<dbReference type="NCBIfam" id="NF004076">
    <property type="entry name" value="PRK05581.1-4"/>
    <property type="match status" value="1"/>
</dbReference>
<keyword evidence="13" id="KW-0862">Zinc</keyword>
<comment type="cofactor">
    <cofactor evidence="10 13">
        <name>a divalent metal cation</name>
        <dbReference type="ChEBI" id="CHEBI:60240"/>
    </cofactor>
    <text evidence="10 13">Binds 1 divalent metal cation per subunit.</text>
</comment>
<feature type="binding site" evidence="14">
    <location>
        <position position="176"/>
    </location>
    <ligand>
        <name>substrate</name>
    </ligand>
</feature>
<dbReference type="SUPFAM" id="SSF51366">
    <property type="entry name" value="Ribulose-phoshate binding barrel"/>
    <property type="match status" value="1"/>
</dbReference>
<dbReference type="Gene3D" id="3.20.20.70">
    <property type="entry name" value="Aldolase class I"/>
    <property type="match status" value="1"/>
</dbReference>
<feature type="binding site" evidence="10 14">
    <location>
        <begin position="141"/>
        <end position="144"/>
    </location>
    <ligand>
        <name>substrate</name>
    </ligand>
</feature>
<dbReference type="EMBL" id="CACRSL010000003">
    <property type="protein sequence ID" value="VYS72435.1"/>
    <property type="molecule type" value="Genomic_DNA"/>
</dbReference>
<comment type="cofactor">
    <cofactor evidence="4">
        <name>Zn(2+)</name>
        <dbReference type="ChEBI" id="CHEBI:29105"/>
    </cofactor>
</comment>
<dbReference type="EC" id="5.1.3.1" evidence="7 10"/>
<comment type="pathway">
    <text evidence="10">Carbohydrate degradation.</text>
</comment>
<dbReference type="InterPro" id="IPR026019">
    <property type="entry name" value="Ribul_P_3_epim"/>
</dbReference>
<dbReference type="InterPro" id="IPR000056">
    <property type="entry name" value="Ribul_P_3_epim-like"/>
</dbReference>
<comment type="catalytic activity">
    <reaction evidence="1 10 11">
        <text>D-ribulose 5-phosphate = D-xylulose 5-phosphate</text>
        <dbReference type="Rhea" id="RHEA:13677"/>
        <dbReference type="ChEBI" id="CHEBI:57737"/>
        <dbReference type="ChEBI" id="CHEBI:58121"/>
        <dbReference type="EC" id="5.1.3.1"/>
    </reaction>
</comment>
<comment type="similarity">
    <text evidence="6 10 11">Belongs to the ribulose-phosphate 3-epimerase family.</text>
</comment>
<evidence type="ECO:0000256" key="4">
    <source>
        <dbReference type="ARBA" id="ARBA00001947"/>
    </source>
</evidence>
<dbReference type="GO" id="GO:0005737">
    <property type="term" value="C:cytoplasm"/>
    <property type="evidence" value="ECO:0007669"/>
    <property type="project" value="UniProtKB-ARBA"/>
</dbReference>
<keyword evidence="9 10" id="KW-0413">Isomerase</keyword>
<evidence type="ECO:0000256" key="1">
    <source>
        <dbReference type="ARBA" id="ARBA00001782"/>
    </source>
</evidence>
<feature type="active site" description="Proton donor" evidence="10 12">
    <location>
        <position position="174"/>
    </location>
</feature>
<dbReference type="PIRSF" id="PIRSF001461">
    <property type="entry name" value="RPE"/>
    <property type="match status" value="1"/>
</dbReference>
<sequence>MIQISPSMLSCDFAHMADEAKAIVDAGADMLHIDVMDGHFVPNLTLGAPILKCLSKAVPAFYDVHLMISDPLRYAEDFAKAGADLIVFHLESDSDPDKTIAAIKGLGKKVGIALKPGTPAQAAFPYLDQVDLVLVMTVEPGFGGQSFMGDMMPKVNAIRRECDARGLSMDIQVDGGINGETAAIVAQNGANVLVAGSAVFGKPDYRQAVAAIRESAQAAYPRAK</sequence>
<feature type="binding site" evidence="10 14">
    <location>
        <position position="7"/>
    </location>
    <ligand>
        <name>substrate</name>
    </ligand>
</feature>
<feature type="binding site" evidence="10 13">
    <location>
        <position position="174"/>
    </location>
    <ligand>
        <name>a divalent metal cation</name>
        <dbReference type="ChEBI" id="CHEBI:60240"/>
    </ligand>
</feature>
<name>A0A6N2QXA5_9FIRM</name>
<evidence type="ECO:0000256" key="13">
    <source>
        <dbReference type="PIRSR" id="PIRSR001461-2"/>
    </source>
</evidence>
<feature type="binding site" evidence="10">
    <location>
        <begin position="174"/>
        <end position="176"/>
    </location>
    <ligand>
        <name>substrate</name>
    </ligand>
</feature>
<comment type="function">
    <text evidence="10">Catalyzes the reversible epimerization of D-ribulose 5-phosphate to D-xylulose 5-phosphate.</text>
</comment>
<dbReference type="GO" id="GO:0006098">
    <property type="term" value="P:pentose-phosphate shunt"/>
    <property type="evidence" value="ECO:0007669"/>
    <property type="project" value="UniProtKB-UniRule"/>
</dbReference>
<dbReference type="HAMAP" id="MF_02227">
    <property type="entry name" value="RPE"/>
    <property type="match status" value="1"/>
</dbReference>
<proteinExistence type="inferred from homology"/>
<keyword evidence="13" id="KW-0464">Manganese</keyword>
<dbReference type="Pfam" id="PF00834">
    <property type="entry name" value="Ribul_P_3_epim"/>
    <property type="match status" value="1"/>
</dbReference>
<dbReference type="InterPro" id="IPR013785">
    <property type="entry name" value="Aldolase_TIM"/>
</dbReference>
<keyword evidence="10 11" id="KW-0119">Carbohydrate metabolism</keyword>
<dbReference type="FunFam" id="3.20.20.70:FF:000004">
    <property type="entry name" value="Ribulose-phosphate 3-epimerase"/>
    <property type="match status" value="1"/>
</dbReference>
<protein>
    <recommendedName>
        <fullName evidence="7 10">Ribulose-phosphate 3-epimerase</fullName>
        <ecNumber evidence="7 10">5.1.3.1</ecNumber>
    </recommendedName>
</protein>
<evidence type="ECO:0000256" key="3">
    <source>
        <dbReference type="ARBA" id="ARBA00001941"/>
    </source>
</evidence>
<evidence type="ECO:0000256" key="10">
    <source>
        <dbReference type="HAMAP-Rule" id="MF_02227"/>
    </source>
</evidence>
<dbReference type="AlphaFoldDB" id="A0A6N2QXA5"/>
<keyword evidence="13" id="KW-0170">Cobalt</keyword>
<evidence type="ECO:0000256" key="11">
    <source>
        <dbReference type="PIRNR" id="PIRNR001461"/>
    </source>
</evidence>
<dbReference type="GO" id="GO:0004750">
    <property type="term" value="F:D-ribulose-phosphate 3-epimerase activity"/>
    <property type="evidence" value="ECO:0007669"/>
    <property type="project" value="UniProtKB-UniRule"/>
</dbReference>
<evidence type="ECO:0000256" key="14">
    <source>
        <dbReference type="PIRSR" id="PIRSR001461-3"/>
    </source>
</evidence>
<evidence type="ECO:0000256" key="12">
    <source>
        <dbReference type="PIRSR" id="PIRSR001461-1"/>
    </source>
</evidence>
<dbReference type="GO" id="GO:0046872">
    <property type="term" value="F:metal ion binding"/>
    <property type="evidence" value="ECO:0007669"/>
    <property type="project" value="UniProtKB-UniRule"/>
</dbReference>
<evidence type="ECO:0000256" key="2">
    <source>
        <dbReference type="ARBA" id="ARBA00001936"/>
    </source>
</evidence>
<dbReference type="GO" id="GO:0019323">
    <property type="term" value="P:pentose catabolic process"/>
    <property type="evidence" value="ECO:0007669"/>
    <property type="project" value="UniProtKB-UniRule"/>
</dbReference>
<dbReference type="PROSITE" id="PS01086">
    <property type="entry name" value="RIBUL_P_3_EPIMER_2"/>
    <property type="match status" value="1"/>
</dbReference>
<dbReference type="PROSITE" id="PS01085">
    <property type="entry name" value="RIBUL_P_3_EPIMER_1"/>
    <property type="match status" value="1"/>
</dbReference>
<feature type="binding site" evidence="10 13">
    <location>
        <position position="34"/>
    </location>
    <ligand>
        <name>a divalent metal cation</name>
        <dbReference type="ChEBI" id="CHEBI:60240"/>
    </ligand>
</feature>
<dbReference type="CDD" id="cd00429">
    <property type="entry name" value="RPE"/>
    <property type="match status" value="1"/>
</dbReference>
<feature type="active site" description="Proton acceptor" evidence="10 12">
    <location>
        <position position="34"/>
    </location>
</feature>
<dbReference type="InterPro" id="IPR011060">
    <property type="entry name" value="RibuloseP-bd_barrel"/>
</dbReference>
<keyword evidence="8 10" id="KW-0479">Metal-binding</keyword>
<evidence type="ECO:0000256" key="9">
    <source>
        <dbReference type="ARBA" id="ARBA00023235"/>
    </source>
</evidence>
<gene>
    <name evidence="10 15" type="primary">rpe</name>
    <name evidence="15" type="ORF">AULFYP135_00032</name>
</gene>